<name>A0A8J6EBT4_ELECQ</name>
<dbReference type="GO" id="GO:0007165">
    <property type="term" value="P:signal transduction"/>
    <property type="evidence" value="ECO:0007669"/>
    <property type="project" value="InterPro"/>
</dbReference>
<dbReference type="PANTHER" id="PTHR11347">
    <property type="entry name" value="CYCLIC NUCLEOTIDE PHOSPHODIESTERASE"/>
    <property type="match status" value="1"/>
</dbReference>
<dbReference type="Pfam" id="PF00233">
    <property type="entry name" value="PDEase_I"/>
    <property type="match status" value="1"/>
</dbReference>
<gene>
    <name evidence="4" type="ORF">GDO78_017896</name>
</gene>
<feature type="non-terminal residue" evidence="4">
    <location>
        <position position="1"/>
    </location>
</feature>
<evidence type="ECO:0000259" key="3">
    <source>
        <dbReference type="PROSITE" id="PS51845"/>
    </source>
</evidence>
<comment type="caution">
    <text evidence="4">The sequence shown here is derived from an EMBL/GenBank/DDBJ whole genome shotgun (WGS) entry which is preliminary data.</text>
</comment>
<evidence type="ECO:0000256" key="1">
    <source>
        <dbReference type="ARBA" id="ARBA00022723"/>
    </source>
</evidence>
<evidence type="ECO:0000313" key="4">
    <source>
        <dbReference type="EMBL" id="KAG9461156.1"/>
    </source>
</evidence>
<feature type="domain" description="PDEase" evidence="3">
    <location>
        <begin position="1"/>
        <end position="149"/>
    </location>
</feature>
<keyword evidence="5" id="KW-1185">Reference proteome</keyword>
<dbReference type="GO" id="GO:0004114">
    <property type="term" value="F:3',5'-cyclic-nucleotide phosphodiesterase activity"/>
    <property type="evidence" value="ECO:0007669"/>
    <property type="project" value="InterPro"/>
</dbReference>
<feature type="non-terminal residue" evidence="4">
    <location>
        <position position="149"/>
    </location>
</feature>
<evidence type="ECO:0000313" key="5">
    <source>
        <dbReference type="Proteomes" id="UP000770717"/>
    </source>
</evidence>
<dbReference type="GO" id="GO:0046872">
    <property type="term" value="F:metal ion binding"/>
    <property type="evidence" value="ECO:0007669"/>
    <property type="project" value="UniProtKB-KW"/>
</dbReference>
<dbReference type="Gene3D" id="1.10.1300.10">
    <property type="entry name" value="3'5'-cyclic nucleotide phosphodiesterase, catalytic domain"/>
    <property type="match status" value="1"/>
</dbReference>
<dbReference type="EMBL" id="WNTK01027839">
    <property type="protein sequence ID" value="KAG9461156.1"/>
    <property type="molecule type" value="Genomic_DNA"/>
</dbReference>
<proteinExistence type="predicted"/>
<dbReference type="InterPro" id="IPR036971">
    <property type="entry name" value="PDEase_catalytic_dom_sf"/>
</dbReference>
<dbReference type="InterPro" id="IPR002073">
    <property type="entry name" value="PDEase_catalytic_dom"/>
</dbReference>
<keyword evidence="1" id="KW-0479">Metal-binding</keyword>
<dbReference type="PROSITE" id="PS51845">
    <property type="entry name" value="PDEASE_I_2"/>
    <property type="match status" value="1"/>
</dbReference>
<keyword evidence="2" id="KW-0378">Hydrolase</keyword>
<dbReference type="Proteomes" id="UP000770717">
    <property type="component" value="Unassembled WGS sequence"/>
</dbReference>
<organism evidence="4 5">
    <name type="scientific">Eleutherodactylus coqui</name>
    <name type="common">Puerto Rican coqui</name>
    <dbReference type="NCBI Taxonomy" id="57060"/>
    <lineage>
        <taxon>Eukaryota</taxon>
        <taxon>Metazoa</taxon>
        <taxon>Chordata</taxon>
        <taxon>Craniata</taxon>
        <taxon>Vertebrata</taxon>
        <taxon>Euteleostomi</taxon>
        <taxon>Amphibia</taxon>
        <taxon>Batrachia</taxon>
        <taxon>Anura</taxon>
        <taxon>Neobatrachia</taxon>
        <taxon>Hyloidea</taxon>
        <taxon>Eleutherodactylidae</taxon>
        <taxon>Eleutherodactylinae</taxon>
        <taxon>Eleutherodactylus</taxon>
        <taxon>Eleutherodactylus</taxon>
    </lineage>
</organism>
<reference evidence="4" key="1">
    <citation type="thesis" date="2020" institute="ProQuest LLC" country="789 East Eisenhower Parkway, Ann Arbor, MI, USA">
        <title>Comparative Genomics and Chromosome Evolution.</title>
        <authorList>
            <person name="Mudd A.B."/>
        </authorList>
    </citation>
    <scope>NUCLEOTIDE SEQUENCE</scope>
    <source>
        <strain evidence="4">HN-11 Male</strain>
        <tissue evidence="4">Kidney and liver</tissue>
    </source>
</reference>
<dbReference type="AlphaFoldDB" id="A0A8J6EBT4"/>
<evidence type="ECO:0000256" key="2">
    <source>
        <dbReference type="ARBA" id="ARBA00022801"/>
    </source>
</evidence>
<protein>
    <recommendedName>
        <fullName evidence="3">PDEase domain-containing protein</fullName>
    </recommendedName>
</protein>
<dbReference type="OrthoDB" id="546632at2759"/>
<dbReference type="InterPro" id="IPR023174">
    <property type="entry name" value="PDEase_CS"/>
</dbReference>
<dbReference type="SUPFAM" id="SSF109604">
    <property type="entry name" value="HD-domain/PDEase-like"/>
    <property type="match status" value="1"/>
</dbReference>
<dbReference type="PROSITE" id="PS00126">
    <property type="entry name" value="PDEASE_I_1"/>
    <property type="match status" value="1"/>
</dbReference>
<accession>A0A8J6EBT4</accession>
<sequence length="149" mass="16617">APCPPRRSLSVFLPQVSFALFQDTSLFEIFKIPEREFRNFFRALESGYRDIPYHNRTHATDVLHAVWFLTTRPIPGFQELSSDEAESDGGVGHTFLSSRSGHVTDDSYGCLAANIPALELMALYVAAAMHDYDHPGRTNAFLVATNAPQ</sequence>